<reference evidence="3" key="1">
    <citation type="journal article" date="2013" name="Nat. Genet.">
        <title>The draft genomes of soft-shell turtle and green sea turtle yield insights into the development and evolution of the turtle-specific body plan.</title>
        <authorList>
            <person name="Wang Z."/>
            <person name="Pascual-Anaya J."/>
            <person name="Zadissa A."/>
            <person name="Li W."/>
            <person name="Niimura Y."/>
            <person name="Huang Z."/>
            <person name="Li C."/>
            <person name="White S."/>
            <person name="Xiong Z."/>
            <person name="Fang D."/>
            <person name="Wang B."/>
            <person name="Ming Y."/>
            <person name="Chen Y."/>
            <person name="Zheng Y."/>
            <person name="Kuraku S."/>
            <person name="Pignatelli M."/>
            <person name="Herrero J."/>
            <person name="Beal K."/>
            <person name="Nozawa M."/>
            <person name="Li Q."/>
            <person name="Wang J."/>
            <person name="Zhang H."/>
            <person name="Yu L."/>
            <person name="Shigenobu S."/>
            <person name="Wang J."/>
            <person name="Liu J."/>
            <person name="Flicek P."/>
            <person name="Searle S."/>
            <person name="Wang J."/>
            <person name="Kuratani S."/>
            <person name="Yin Y."/>
            <person name="Aken B."/>
            <person name="Zhang G."/>
            <person name="Irie N."/>
        </authorList>
    </citation>
    <scope>NUCLEOTIDE SEQUENCE [LARGE SCALE GENOMIC DNA]</scope>
</reference>
<evidence type="ECO:0000313" key="2">
    <source>
        <dbReference type="EMBL" id="EMP27788.1"/>
    </source>
</evidence>
<feature type="region of interest" description="Disordered" evidence="1">
    <location>
        <begin position="34"/>
        <end position="55"/>
    </location>
</feature>
<protein>
    <submittedName>
        <fullName evidence="2">Uncharacterized protein</fullName>
    </submittedName>
</protein>
<dbReference type="Proteomes" id="UP000031443">
    <property type="component" value="Unassembled WGS sequence"/>
</dbReference>
<proteinExistence type="predicted"/>
<dbReference type="EMBL" id="KB567337">
    <property type="protein sequence ID" value="EMP27788.1"/>
    <property type="molecule type" value="Genomic_DNA"/>
</dbReference>
<evidence type="ECO:0000313" key="3">
    <source>
        <dbReference type="Proteomes" id="UP000031443"/>
    </source>
</evidence>
<gene>
    <name evidence="2" type="ORF">UY3_15117</name>
</gene>
<evidence type="ECO:0000256" key="1">
    <source>
        <dbReference type="SAM" id="MobiDB-lite"/>
    </source>
</evidence>
<sequence>MQMLGPVDGAPGCVVSQDDDRLRLVQLHMVLELPHEKRERQPSQAPLNDPWLQWPINSESGKRKIKLDQAGLPHTDPTQHRTASPIGSIQLLR</sequence>
<organism evidence="2 3">
    <name type="scientific">Chelonia mydas</name>
    <name type="common">Green sea-turtle</name>
    <name type="synonym">Chelonia agassizi</name>
    <dbReference type="NCBI Taxonomy" id="8469"/>
    <lineage>
        <taxon>Eukaryota</taxon>
        <taxon>Metazoa</taxon>
        <taxon>Chordata</taxon>
        <taxon>Craniata</taxon>
        <taxon>Vertebrata</taxon>
        <taxon>Euteleostomi</taxon>
        <taxon>Archelosauria</taxon>
        <taxon>Testudinata</taxon>
        <taxon>Testudines</taxon>
        <taxon>Cryptodira</taxon>
        <taxon>Durocryptodira</taxon>
        <taxon>Americhelydia</taxon>
        <taxon>Chelonioidea</taxon>
        <taxon>Cheloniidae</taxon>
        <taxon>Chelonia</taxon>
    </lineage>
</organism>
<dbReference type="AlphaFoldDB" id="M7B6J5"/>
<keyword evidence="3" id="KW-1185">Reference proteome</keyword>
<accession>M7B6J5</accession>
<feature type="region of interest" description="Disordered" evidence="1">
    <location>
        <begin position="70"/>
        <end position="93"/>
    </location>
</feature>
<name>M7B6J5_CHEMY</name>